<dbReference type="SUPFAM" id="SSF55608">
    <property type="entry name" value="Homing endonucleases"/>
    <property type="match status" value="1"/>
</dbReference>
<dbReference type="GeneID" id="40494021"/>
<dbReference type="Pfam" id="PF03161">
    <property type="entry name" value="LAGLIDADG_2"/>
    <property type="match status" value="1"/>
</dbReference>
<sequence>MQENILQSFFILVCIRKFSTKNEKPKKARKRINSDSPLIITDYLKQALIGLILGDVSLEKATSNSNVRLRFDQSSSIHSSYLYFLYNLFKDYTLTPPKSTNRKPDKRTGKIYNSLIFKTRMLPCNNFLWDLFYKNRIKIVPLNIQELFTEVSLAFWIMDDGGLGQSGQLILHTNSYSSDEVDLLIKVLKCKFNIQSCKSLKKVGQWIIIIPRREVYKVAELTADHFHSSMLYKIGK</sequence>
<reference evidence="3" key="1">
    <citation type="journal article" name="Int. J. Mol. Sci.">
        <title>Comparative Mitochondrial Genome Analysis of Two Ectomycorrhizal Fungi (Rhizopogon) Reveals Dynamic Changes of Intron and Phylogenetic Relationships of the Subphylum Agaricomycotina.</title>
        <authorList>
            <person name="Li Q."/>
            <person name="Ren Y."/>
            <person name="Shi X."/>
            <person name="Peng L."/>
            <person name="Zhao J."/>
            <person name="Song Y."/>
            <person name="Zhao G."/>
        </authorList>
    </citation>
    <scope>NUCLEOTIDE SEQUENCE</scope>
</reference>
<keyword evidence="3" id="KW-0255">Endonuclease</keyword>
<name>A0A4Y5SHS4_9AGAM</name>
<proteinExistence type="predicted"/>
<evidence type="ECO:0000313" key="3">
    <source>
        <dbReference type="EMBL" id="QDA23221.1"/>
    </source>
</evidence>
<evidence type="ECO:0000259" key="2">
    <source>
        <dbReference type="Pfam" id="PF03161"/>
    </source>
</evidence>
<geneLocation type="mitochondrion" evidence="3"/>
<evidence type="ECO:0000256" key="1">
    <source>
        <dbReference type="ARBA" id="ARBA00002670"/>
    </source>
</evidence>
<keyword evidence="3" id="KW-0378">Hydrolase</keyword>
<dbReference type="GO" id="GO:0045292">
    <property type="term" value="P:mRNA cis splicing, via spliceosome"/>
    <property type="evidence" value="ECO:0007669"/>
    <property type="project" value="TreeGrafter"/>
</dbReference>
<organism evidence="3">
    <name type="scientific">Rhizopogon salebrosus</name>
    <dbReference type="NCBI Taxonomy" id="176626"/>
    <lineage>
        <taxon>Eukaryota</taxon>
        <taxon>Fungi</taxon>
        <taxon>Dikarya</taxon>
        <taxon>Basidiomycota</taxon>
        <taxon>Agaricomycotina</taxon>
        <taxon>Agaricomycetes</taxon>
        <taxon>Agaricomycetidae</taxon>
        <taxon>Boletales</taxon>
        <taxon>Suillineae</taxon>
        <taxon>Rhizopogonaceae</taxon>
        <taxon>Rhizopogon</taxon>
    </lineage>
</organism>
<dbReference type="GO" id="GO:0000373">
    <property type="term" value="P:Group II intron splicing"/>
    <property type="evidence" value="ECO:0007669"/>
    <property type="project" value="TreeGrafter"/>
</dbReference>
<dbReference type="PANTHER" id="PTHR47539:SF1">
    <property type="entry name" value="PENTATRICOPEPTIDE REPEAT-CONTAINING PROTEIN OTP51, CHLOROPLASTIC"/>
    <property type="match status" value="1"/>
</dbReference>
<feature type="domain" description="Homing endonuclease LAGLIDADG" evidence="2">
    <location>
        <begin position="46"/>
        <end position="215"/>
    </location>
</feature>
<dbReference type="EMBL" id="MH794152">
    <property type="protein sequence ID" value="QDA23221.1"/>
    <property type="molecule type" value="Genomic_DNA"/>
</dbReference>
<gene>
    <name evidence="3" type="primary">orf236</name>
</gene>
<dbReference type="Gene3D" id="3.10.28.10">
    <property type="entry name" value="Homing endonucleases"/>
    <property type="match status" value="2"/>
</dbReference>
<protein>
    <submittedName>
        <fullName evidence="3">LAGLIDADG type 2 homing endonuclease</fullName>
    </submittedName>
</protein>
<dbReference type="RefSeq" id="YP_009649307.1">
    <property type="nucleotide sequence ID" value="NC_042698.1"/>
</dbReference>
<dbReference type="GO" id="GO:0004519">
    <property type="term" value="F:endonuclease activity"/>
    <property type="evidence" value="ECO:0007669"/>
    <property type="project" value="UniProtKB-KW"/>
</dbReference>
<keyword evidence="3" id="KW-0496">Mitochondrion</keyword>
<accession>A0A4Y5SHS4</accession>
<dbReference type="InterPro" id="IPR027434">
    <property type="entry name" value="Homing_endonucl"/>
</dbReference>
<dbReference type="InterPro" id="IPR004860">
    <property type="entry name" value="LAGLIDADG_dom"/>
</dbReference>
<dbReference type="AlphaFoldDB" id="A0A4Y5SHS4"/>
<keyword evidence="3" id="KW-0540">Nuclease</keyword>
<dbReference type="PANTHER" id="PTHR47539">
    <property type="entry name" value="PENTATRICOPEPTIDE REPEAT-CONTAINING PROTEIN OTP51, CHLOROPLASTIC"/>
    <property type="match status" value="1"/>
</dbReference>
<dbReference type="InterPro" id="IPR052500">
    <property type="entry name" value="Chloro/Mito_RNA_Process"/>
</dbReference>
<comment type="function">
    <text evidence="1">Mitochondrial DNA endonuclease involved in intron homing.</text>
</comment>